<gene>
    <name evidence="1" type="ORF">F2Z89_08465</name>
</gene>
<evidence type="ECO:0000313" key="1">
    <source>
        <dbReference type="EMBL" id="KAA4998885.1"/>
    </source>
</evidence>
<organism evidence="1 2">
    <name type="scientific">Bacteroides fragilis</name>
    <dbReference type="NCBI Taxonomy" id="817"/>
    <lineage>
        <taxon>Bacteria</taxon>
        <taxon>Pseudomonadati</taxon>
        <taxon>Bacteroidota</taxon>
        <taxon>Bacteroidia</taxon>
        <taxon>Bacteroidales</taxon>
        <taxon>Bacteroidaceae</taxon>
        <taxon>Bacteroides</taxon>
    </lineage>
</organism>
<dbReference type="AlphaFoldDB" id="A0A642HPA2"/>
<comment type="caution">
    <text evidence="1">The sequence shown here is derived from an EMBL/GenBank/DDBJ whole genome shotgun (WGS) entry which is preliminary data.</text>
</comment>
<name>A0A642HPA2_BACFG</name>
<dbReference type="RefSeq" id="WP_130071134.1">
    <property type="nucleotide sequence ID" value="NZ_RCXN01000005.1"/>
</dbReference>
<accession>A0A642HPA2</accession>
<dbReference type="Proteomes" id="UP000460666">
    <property type="component" value="Unassembled WGS sequence"/>
</dbReference>
<dbReference type="EMBL" id="VWCJ01000004">
    <property type="protein sequence ID" value="KAA4998885.1"/>
    <property type="molecule type" value="Genomic_DNA"/>
</dbReference>
<evidence type="ECO:0000313" key="2">
    <source>
        <dbReference type="Proteomes" id="UP000460666"/>
    </source>
</evidence>
<reference evidence="1 2" key="1">
    <citation type="journal article" date="2019" name="Nat. Med.">
        <title>A library of human gut bacterial isolates paired with longitudinal multiomics data enables mechanistic microbiome research.</title>
        <authorList>
            <person name="Poyet M."/>
            <person name="Groussin M."/>
            <person name="Gibbons S.M."/>
            <person name="Avila-Pacheco J."/>
            <person name="Jiang X."/>
            <person name="Kearney S.M."/>
            <person name="Perrotta A.R."/>
            <person name="Berdy B."/>
            <person name="Zhao S."/>
            <person name="Lieberman T.D."/>
            <person name="Swanson P.K."/>
            <person name="Smith M."/>
            <person name="Roesemann S."/>
            <person name="Alexander J.E."/>
            <person name="Rich S.A."/>
            <person name="Livny J."/>
            <person name="Vlamakis H."/>
            <person name="Clish C."/>
            <person name="Bullock K."/>
            <person name="Deik A."/>
            <person name="Scott J."/>
            <person name="Pierce K.A."/>
            <person name="Xavier R.J."/>
            <person name="Alm E.J."/>
        </authorList>
    </citation>
    <scope>NUCLEOTIDE SEQUENCE [LARGE SCALE GENOMIC DNA]</scope>
    <source>
        <strain evidence="1 2">BIOML-A46</strain>
    </source>
</reference>
<protein>
    <submittedName>
        <fullName evidence="1">LPS biosynthesis protein</fullName>
    </submittedName>
</protein>
<proteinExistence type="predicted"/>
<sequence length="332" mass="38723">MVDLKGKKILMFSPYGATKHYGEAINEELINRGAIVKGYDERPSQKAFTKIVIRLFKKKVPRIFNNYINRVIADNKDIAFDYILICRGEAFTPYTIVLLRDAFPNAKIVLYLWDILRCADVKDIIRKCDKAMSFDPQDVEENEGLEFRPTFYVKEYTKVKELTSKKYDCIFIGTLHSNRHKQISFLEKSLKAQGINLYSYLYIPSLLVYIKDFIFKFPYINIKKVHFNPISLEGTIEVLNDSKSVLDINYTAQKSLSTRAYEAMAARRKYITTNYEIKNYDFYNPQNIAVIDLKDPKLPKGFINSPFIPVHESFFRKYSVEGLVDDLFADFI</sequence>